<protein>
    <submittedName>
        <fullName evidence="1">Uncharacterized protein</fullName>
    </submittedName>
</protein>
<name>A0A6P0UMZ1_9FLAO</name>
<keyword evidence="2" id="KW-1185">Reference proteome</keyword>
<dbReference type="InterPro" id="IPR011990">
    <property type="entry name" value="TPR-like_helical_dom_sf"/>
</dbReference>
<sequence>MSINTYEVLYIQALDNYPYNVEECIEKLQYVISANNEHTGAHYLLGRIYEEHLSDYKKARYHYEMALYLDHEYTPTYYSYTGFLIRLNLLEEAEKVIGIGMEIPGIDRASLWSLKGLLYEKYELYNAAIEVYKEAKLMALNADVTSDIDLQIRRVKDKTEQIKKMSGSKKGSTKKK</sequence>
<dbReference type="AlphaFoldDB" id="A0A6P0UMZ1"/>
<dbReference type="EMBL" id="JAABOO010000003">
    <property type="protein sequence ID" value="NER14387.1"/>
    <property type="molecule type" value="Genomic_DNA"/>
</dbReference>
<gene>
    <name evidence="1" type="ORF">GWK08_13115</name>
</gene>
<comment type="caution">
    <text evidence="1">The sequence shown here is derived from an EMBL/GenBank/DDBJ whole genome shotgun (WGS) entry which is preliminary data.</text>
</comment>
<dbReference type="Gene3D" id="1.25.40.10">
    <property type="entry name" value="Tetratricopeptide repeat domain"/>
    <property type="match status" value="1"/>
</dbReference>
<dbReference type="SUPFAM" id="SSF48452">
    <property type="entry name" value="TPR-like"/>
    <property type="match status" value="1"/>
</dbReference>
<proteinExistence type="predicted"/>
<organism evidence="1 2">
    <name type="scientific">Leptobacterium flavescens</name>
    <dbReference type="NCBI Taxonomy" id="472055"/>
    <lineage>
        <taxon>Bacteria</taxon>
        <taxon>Pseudomonadati</taxon>
        <taxon>Bacteroidota</taxon>
        <taxon>Flavobacteriia</taxon>
        <taxon>Flavobacteriales</taxon>
        <taxon>Flavobacteriaceae</taxon>
        <taxon>Leptobacterium</taxon>
    </lineage>
</organism>
<evidence type="ECO:0000313" key="2">
    <source>
        <dbReference type="Proteomes" id="UP000468581"/>
    </source>
</evidence>
<accession>A0A6P0UMZ1</accession>
<dbReference type="Proteomes" id="UP000468581">
    <property type="component" value="Unassembled WGS sequence"/>
</dbReference>
<evidence type="ECO:0000313" key="1">
    <source>
        <dbReference type="EMBL" id="NER14387.1"/>
    </source>
</evidence>
<reference evidence="1 2" key="1">
    <citation type="submission" date="2020-01" db="EMBL/GenBank/DDBJ databases">
        <title>Leptobacterium flavescens.</title>
        <authorList>
            <person name="Wang G."/>
        </authorList>
    </citation>
    <scope>NUCLEOTIDE SEQUENCE [LARGE SCALE GENOMIC DNA]</scope>
    <source>
        <strain evidence="1 2">KCTC 22160</strain>
    </source>
</reference>
<dbReference type="RefSeq" id="WP_163607680.1">
    <property type="nucleotide sequence ID" value="NZ_JAABOO010000003.1"/>
</dbReference>